<dbReference type="PANTHER" id="PTHR33448">
    <property type="entry name" value="CHLOROPLAST PROTEIN HCF243-RELATED"/>
    <property type="match status" value="1"/>
</dbReference>
<sequence>MKGPIRPPASSPGRTDNFPPPLMRFLRSNAGSRSRGRSRSSPLFVRKKNPSAAIETTEEPSSPKVTCIGQVRVRKPSVPAGTSRPMSNRETRTSEQPCCWPVHGIPPISLKLDSICSVLRKRVGFGCCKTGDIVDSPSPVESNLKANRREESGRNVDGDGPGSNSGSVAVGGGERASGIQLLLLFEENDTLLTRCRSAPYKSTSLASRFAEAEEEEPRNCSVNGESRENEEQEDFGEKLEGKEEKQQEIEVIRNKGVHPLLLTRCNSEPSRTGESLNPDAGYWRLRRFDDHHLQPES</sequence>
<dbReference type="EMBL" id="CAMAPF010000031">
    <property type="protein sequence ID" value="CAH9078204.1"/>
    <property type="molecule type" value="Genomic_DNA"/>
</dbReference>
<feature type="compositionally biased region" description="Pro residues" evidence="1">
    <location>
        <begin position="1"/>
        <end position="10"/>
    </location>
</feature>
<feature type="compositionally biased region" description="Basic and acidic residues" evidence="1">
    <location>
        <begin position="147"/>
        <end position="157"/>
    </location>
</feature>
<feature type="compositionally biased region" description="Basic and acidic residues" evidence="1">
    <location>
        <begin position="225"/>
        <end position="245"/>
    </location>
</feature>
<accession>A0AAV0CI97</accession>
<reference evidence="2" key="1">
    <citation type="submission" date="2022-07" db="EMBL/GenBank/DDBJ databases">
        <authorList>
            <person name="Macas J."/>
            <person name="Novak P."/>
            <person name="Neumann P."/>
        </authorList>
    </citation>
    <scope>NUCLEOTIDE SEQUENCE</scope>
</reference>
<dbReference type="AlphaFoldDB" id="A0AAV0CI97"/>
<feature type="region of interest" description="Disordered" evidence="1">
    <location>
        <begin position="1"/>
        <end position="96"/>
    </location>
</feature>
<feature type="region of interest" description="Disordered" evidence="1">
    <location>
        <begin position="138"/>
        <end position="171"/>
    </location>
</feature>
<proteinExistence type="predicted"/>
<feature type="region of interest" description="Disordered" evidence="1">
    <location>
        <begin position="207"/>
        <end position="245"/>
    </location>
</feature>
<gene>
    <name evidence="2" type="ORF">CEPIT_LOCUS6475</name>
</gene>
<feature type="compositionally biased region" description="Gly residues" evidence="1">
    <location>
        <begin position="159"/>
        <end position="171"/>
    </location>
</feature>
<dbReference type="PANTHER" id="PTHR33448:SF10">
    <property type="entry name" value="PROTAMINE P1 FAMILY PROTEIN"/>
    <property type="match status" value="1"/>
</dbReference>
<evidence type="ECO:0000256" key="1">
    <source>
        <dbReference type="SAM" id="MobiDB-lite"/>
    </source>
</evidence>
<comment type="caution">
    <text evidence="2">The sequence shown here is derived from an EMBL/GenBank/DDBJ whole genome shotgun (WGS) entry which is preliminary data.</text>
</comment>
<keyword evidence="3" id="KW-1185">Reference proteome</keyword>
<dbReference type="Proteomes" id="UP001152523">
    <property type="component" value="Unassembled WGS sequence"/>
</dbReference>
<evidence type="ECO:0000313" key="3">
    <source>
        <dbReference type="Proteomes" id="UP001152523"/>
    </source>
</evidence>
<evidence type="ECO:0000313" key="2">
    <source>
        <dbReference type="EMBL" id="CAH9078204.1"/>
    </source>
</evidence>
<protein>
    <submittedName>
        <fullName evidence="2">Uncharacterized protein</fullName>
    </submittedName>
</protein>
<name>A0AAV0CI97_9ASTE</name>
<organism evidence="2 3">
    <name type="scientific">Cuscuta epithymum</name>
    <dbReference type="NCBI Taxonomy" id="186058"/>
    <lineage>
        <taxon>Eukaryota</taxon>
        <taxon>Viridiplantae</taxon>
        <taxon>Streptophyta</taxon>
        <taxon>Embryophyta</taxon>
        <taxon>Tracheophyta</taxon>
        <taxon>Spermatophyta</taxon>
        <taxon>Magnoliopsida</taxon>
        <taxon>eudicotyledons</taxon>
        <taxon>Gunneridae</taxon>
        <taxon>Pentapetalae</taxon>
        <taxon>asterids</taxon>
        <taxon>lamiids</taxon>
        <taxon>Solanales</taxon>
        <taxon>Convolvulaceae</taxon>
        <taxon>Cuscuteae</taxon>
        <taxon>Cuscuta</taxon>
        <taxon>Cuscuta subgen. Cuscuta</taxon>
    </lineage>
</organism>